<protein>
    <recommendedName>
        <fullName evidence="2">B30.2/SPRY domain-containing protein</fullName>
    </recommendedName>
</protein>
<dbReference type="InterPro" id="IPR003879">
    <property type="entry name" value="Butyrophylin_SPRY"/>
</dbReference>
<dbReference type="SMART" id="SM00449">
    <property type="entry name" value="SPRY"/>
    <property type="match status" value="1"/>
</dbReference>
<sequence>EWSSVSDPSDSSGAWKALFFTVLIVLILILSSVGCLYKYRDNLTGTICLKDLKDVITIDRERSHPDLKVSEDCKITRDSPEHNYTDEGFPYQLCAFGAQKFTSGRHYWEVDLARENTPPKSYWLIGVVKEGRFASKDRSALTPSAGYWFLCSDGPHGFYTSTDPPVKLSLTPRPERLGVLFDYDDGQLSFYNVNERKHLLIISSRFSGSVVPLFNPGAGDQSALEILNCPIFVESIFNMTCVLYSKCSEDVFY</sequence>
<feature type="transmembrane region" description="Helical" evidence="1">
    <location>
        <begin position="17"/>
        <end position="37"/>
    </location>
</feature>
<dbReference type="SUPFAM" id="SSF49899">
    <property type="entry name" value="Concanavalin A-like lectins/glucanases"/>
    <property type="match status" value="1"/>
</dbReference>
<name>A0A673HMV6_9TELE</name>
<dbReference type="Pfam" id="PF00622">
    <property type="entry name" value="SPRY"/>
    <property type="match status" value="1"/>
</dbReference>
<keyword evidence="1" id="KW-1133">Transmembrane helix</keyword>
<dbReference type="InterPro" id="IPR003877">
    <property type="entry name" value="SPRY_dom"/>
</dbReference>
<dbReference type="PRINTS" id="PR01407">
    <property type="entry name" value="BUTYPHLNCDUF"/>
</dbReference>
<dbReference type="InterPro" id="IPR013320">
    <property type="entry name" value="ConA-like_dom_sf"/>
</dbReference>
<dbReference type="InterPro" id="IPR001870">
    <property type="entry name" value="B30.2/SPRY"/>
</dbReference>
<evidence type="ECO:0000313" key="4">
    <source>
        <dbReference type="Proteomes" id="UP000472270"/>
    </source>
</evidence>
<feature type="domain" description="B30.2/SPRY" evidence="2">
    <location>
        <begin position="35"/>
        <end position="232"/>
    </location>
</feature>
<dbReference type="PROSITE" id="PS50188">
    <property type="entry name" value="B302_SPRY"/>
    <property type="match status" value="1"/>
</dbReference>
<reference evidence="3" key="2">
    <citation type="submission" date="2025-09" db="UniProtKB">
        <authorList>
            <consortium name="Ensembl"/>
        </authorList>
    </citation>
    <scope>IDENTIFICATION</scope>
</reference>
<keyword evidence="4" id="KW-1185">Reference proteome</keyword>
<keyword evidence="1" id="KW-0472">Membrane</keyword>
<dbReference type="Gene3D" id="2.60.120.920">
    <property type="match status" value="1"/>
</dbReference>
<organism evidence="3 4">
    <name type="scientific">Sinocyclocheilus rhinocerous</name>
    <dbReference type="NCBI Taxonomy" id="307959"/>
    <lineage>
        <taxon>Eukaryota</taxon>
        <taxon>Metazoa</taxon>
        <taxon>Chordata</taxon>
        <taxon>Craniata</taxon>
        <taxon>Vertebrata</taxon>
        <taxon>Euteleostomi</taxon>
        <taxon>Actinopterygii</taxon>
        <taxon>Neopterygii</taxon>
        <taxon>Teleostei</taxon>
        <taxon>Ostariophysi</taxon>
        <taxon>Cypriniformes</taxon>
        <taxon>Cyprinidae</taxon>
        <taxon>Cyprininae</taxon>
        <taxon>Sinocyclocheilus</taxon>
    </lineage>
</organism>
<dbReference type="Ensembl" id="ENSSRHT00000027869.1">
    <property type="protein sequence ID" value="ENSSRHP00000027071.1"/>
    <property type="gene ID" value="ENSSRHG00000014118.1"/>
</dbReference>
<accession>A0A673HMV6</accession>
<reference evidence="3" key="1">
    <citation type="submission" date="2025-08" db="UniProtKB">
        <authorList>
            <consortium name="Ensembl"/>
        </authorList>
    </citation>
    <scope>IDENTIFICATION</scope>
</reference>
<proteinExistence type="predicted"/>
<evidence type="ECO:0000313" key="3">
    <source>
        <dbReference type="Ensembl" id="ENSSRHP00000027071.1"/>
    </source>
</evidence>
<dbReference type="InterPro" id="IPR050143">
    <property type="entry name" value="TRIM/RBCC"/>
</dbReference>
<keyword evidence="1" id="KW-0812">Transmembrane</keyword>
<dbReference type="InterPro" id="IPR043136">
    <property type="entry name" value="B30.2/SPRY_sf"/>
</dbReference>
<dbReference type="PANTHER" id="PTHR24103">
    <property type="entry name" value="E3 UBIQUITIN-PROTEIN LIGASE TRIM"/>
    <property type="match status" value="1"/>
</dbReference>
<evidence type="ECO:0000256" key="1">
    <source>
        <dbReference type="SAM" id="Phobius"/>
    </source>
</evidence>
<dbReference type="Proteomes" id="UP000472270">
    <property type="component" value="Unassembled WGS sequence"/>
</dbReference>
<dbReference type="AlphaFoldDB" id="A0A673HMV6"/>
<evidence type="ECO:0000259" key="2">
    <source>
        <dbReference type="PROSITE" id="PS50188"/>
    </source>
</evidence>